<dbReference type="Gene3D" id="3.40.50.300">
    <property type="entry name" value="P-loop containing nucleotide triphosphate hydrolases"/>
    <property type="match status" value="1"/>
</dbReference>
<evidence type="ECO:0000256" key="2">
    <source>
        <dbReference type="ARBA" id="ARBA00022598"/>
    </source>
</evidence>
<dbReference type="CDD" id="cd03109">
    <property type="entry name" value="DTBS"/>
    <property type="match status" value="1"/>
</dbReference>
<keyword evidence="1 8" id="KW-0963">Cytoplasm</keyword>
<evidence type="ECO:0000256" key="8">
    <source>
        <dbReference type="HAMAP-Rule" id="MF_00336"/>
    </source>
</evidence>
<dbReference type="UniPathway" id="UPA00078">
    <property type="reaction ID" value="UER00161"/>
</dbReference>
<dbReference type="InterPro" id="IPR004472">
    <property type="entry name" value="DTB_synth_BioD"/>
</dbReference>
<comment type="function">
    <text evidence="8">Catalyzes a mechanistically unusual reaction, the ATP-dependent insertion of CO2 between the N7 and N8 nitrogen atoms of 7,8-diaminopelargonic acid (DAPA, also called 7,8-diammoniononanoate) to form a ureido ring.</text>
</comment>
<evidence type="ECO:0000256" key="6">
    <source>
        <dbReference type="ARBA" id="ARBA00022840"/>
    </source>
</evidence>
<comment type="catalytic activity">
    <reaction evidence="8">
        <text>(7R,8S)-7,8-diammoniononanoate + CO2 + ATP = (4R,5S)-dethiobiotin + ADP + phosphate + 3 H(+)</text>
        <dbReference type="Rhea" id="RHEA:15805"/>
        <dbReference type="ChEBI" id="CHEBI:15378"/>
        <dbReference type="ChEBI" id="CHEBI:16526"/>
        <dbReference type="ChEBI" id="CHEBI:30616"/>
        <dbReference type="ChEBI" id="CHEBI:43474"/>
        <dbReference type="ChEBI" id="CHEBI:149469"/>
        <dbReference type="ChEBI" id="CHEBI:149473"/>
        <dbReference type="ChEBI" id="CHEBI:456216"/>
        <dbReference type="EC" id="6.3.3.3"/>
    </reaction>
</comment>
<keyword evidence="4 8" id="KW-0547">Nucleotide-binding</keyword>
<sequence length="245" mass="26811">MTSFFITGTDTEVGKTLITGAIIYQLQEQGYSVCGFKPVVAGLVSAEQGWMNEDLETLLTISNRNKSPADALTDEQICPYTLHSAAAPHLVAHEEGIVLDLETMRSAFVKLLDQHHIVVVEGAGGFLVPISESVTLGDFAELLNLPVILVVDIRLGCINHALLTAASIDQHKLRLVGWVANFTAPPGPYSEENIQTLQSMLWHQYQAKCLGVIPYQPTLKTPYSIDDIEQVAHFLTIDSLLVQSE</sequence>
<feature type="binding site" evidence="8">
    <location>
        <position position="16"/>
    </location>
    <ligand>
        <name>Mg(2+)</name>
        <dbReference type="ChEBI" id="CHEBI:18420"/>
    </ligand>
</feature>
<dbReference type="NCBIfam" id="TIGR00347">
    <property type="entry name" value="bioD"/>
    <property type="match status" value="1"/>
</dbReference>
<keyword evidence="3 8" id="KW-0479">Metal-binding</keyword>
<comment type="caution">
    <text evidence="8">Lacks conserved residue(s) required for the propagation of feature annotation.</text>
</comment>
<dbReference type="GO" id="GO:0005524">
    <property type="term" value="F:ATP binding"/>
    <property type="evidence" value="ECO:0007669"/>
    <property type="project" value="UniProtKB-UniRule"/>
</dbReference>
<feature type="binding site" evidence="8">
    <location>
        <begin position="121"/>
        <end position="124"/>
    </location>
    <ligand>
        <name>ATP</name>
        <dbReference type="ChEBI" id="CHEBI:30616"/>
    </ligand>
</feature>
<comment type="cofactor">
    <cofactor evidence="8">
        <name>Mg(2+)</name>
        <dbReference type="ChEBI" id="CHEBI:18420"/>
    </cofactor>
</comment>
<dbReference type="GO" id="GO:0004141">
    <property type="term" value="F:dethiobiotin synthase activity"/>
    <property type="evidence" value="ECO:0007669"/>
    <property type="project" value="UniProtKB-UniRule"/>
</dbReference>
<dbReference type="RefSeq" id="WP_084285555.1">
    <property type="nucleotide sequence ID" value="NZ_FWXJ01000017.1"/>
</dbReference>
<evidence type="ECO:0000256" key="1">
    <source>
        <dbReference type="ARBA" id="ARBA00022490"/>
    </source>
</evidence>
<comment type="subcellular location">
    <subcellularLocation>
        <location evidence="8">Cytoplasm</location>
    </subcellularLocation>
</comment>
<feature type="binding site" evidence="8">
    <location>
        <begin position="12"/>
        <end position="17"/>
    </location>
    <ligand>
        <name>ATP</name>
        <dbReference type="ChEBI" id="CHEBI:30616"/>
    </ligand>
</feature>
<comment type="subunit">
    <text evidence="8">Homodimer.</text>
</comment>
<dbReference type="EC" id="6.3.3.3" evidence="8"/>
<dbReference type="Pfam" id="PF13500">
    <property type="entry name" value="AAA_26"/>
    <property type="match status" value="1"/>
</dbReference>
<dbReference type="PANTHER" id="PTHR43210">
    <property type="entry name" value="DETHIOBIOTIN SYNTHETASE"/>
    <property type="match status" value="1"/>
</dbReference>
<comment type="pathway">
    <text evidence="8">Cofactor biosynthesis; biotin biosynthesis; biotin from 7,8-diaminononanoate: step 1/2.</text>
</comment>
<evidence type="ECO:0000313" key="9">
    <source>
        <dbReference type="EMBL" id="SMC78038.1"/>
    </source>
</evidence>
<reference evidence="9 10" key="1">
    <citation type="submission" date="2017-04" db="EMBL/GenBank/DDBJ databases">
        <authorList>
            <person name="Afonso C.L."/>
            <person name="Miller P.J."/>
            <person name="Scott M.A."/>
            <person name="Spackman E."/>
            <person name="Goraichik I."/>
            <person name="Dimitrov K.M."/>
            <person name="Suarez D.L."/>
            <person name="Swayne D.E."/>
        </authorList>
    </citation>
    <scope>NUCLEOTIDE SEQUENCE [LARGE SCALE GENOMIC DNA]</scope>
    <source>
        <strain evidence="9 10">VK13</strain>
    </source>
</reference>
<comment type="similarity">
    <text evidence="8">Belongs to the dethiobiotin synthetase family.</text>
</comment>
<dbReference type="GO" id="GO:0000287">
    <property type="term" value="F:magnesium ion binding"/>
    <property type="evidence" value="ECO:0007669"/>
    <property type="project" value="UniProtKB-UniRule"/>
</dbReference>
<proteinExistence type="inferred from homology"/>
<dbReference type="AlphaFoldDB" id="A0A1W2C001"/>
<protein>
    <recommendedName>
        <fullName evidence="8">ATP-dependent dethiobiotin synthetase BioD</fullName>
        <ecNumber evidence="8">6.3.3.3</ecNumber>
    </recommendedName>
    <alternativeName>
        <fullName evidence="8">DTB synthetase</fullName>
        <shortName evidence="8">DTBS</shortName>
    </alternativeName>
    <alternativeName>
        <fullName evidence="8">Dethiobiotin synthase</fullName>
    </alternativeName>
</protein>
<keyword evidence="2 8" id="KW-0436">Ligase</keyword>
<dbReference type="EMBL" id="FWXJ01000017">
    <property type="protein sequence ID" value="SMC78038.1"/>
    <property type="molecule type" value="Genomic_DNA"/>
</dbReference>
<dbReference type="SUPFAM" id="SSF52540">
    <property type="entry name" value="P-loop containing nucleoside triphosphate hydrolases"/>
    <property type="match status" value="1"/>
</dbReference>
<dbReference type="Proteomes" id="UP000192708">
    <property type="component" value="Unassembled WGS sequence"/>
</dbReference>
<feature type="binding site" evidence="8">
    <location>
        <position position="121"/>
    </location>
    <ligand>
        <name>Mg(2+)</name>
        <dbReference type="ChEBI" id="CHEBI:18420"/>
    </ligand>
</feature>
<dbReference type="InterPro" id="IPR027417">
    <property type="entry name" value="P-loop_NTPase"/>
</dbReference>
<organism evidence="9 10">
    <name type="scientific">Polynucleobacter kasalickyi</name>
    <dbReference type="NCBI Taxonomy" id="1938817"/>
    <lineage>
        <taxon>Bacteria</taxon>
        <taxon>Pseudomonadati</taxon>
        <taxon>Pseudomonadota</taxon>
        <taxon>Betaproteobacteria</taxon>
        <taxon>Burkholderiales</taxon>
        <taxon>Burkholderiaceae</taxon>
        <taxon>Polynucleobacter</taxon>
    </lineage>
</organism>
<dbReference type="OrthoDB" id="9802097at2"/>
<evidence type="ECO:0000256" key="7">
    <source>
        <dbReference type="ARBA" id="ARBA00022842"/>
    </source>
</evidence>
<feature type="active site" evidence="8">
    <location>
        <position position="37"/>
    </location>
</feature>
<evidence type="ECO:0000256" key="5">
    <source>
        <dbReference type="ARBA" id="ARBA00022756"/>
    </source>
</evidence>
<feature type="binding site" evidence="8">
    <location>
        <position position="54"/>
    </location>
    <ligand>
        <name>ATP</name>
        <dbReference type="ChEBI" id="CHEBI:30616"/>
    </ligand>
</feature>
<keyword evidence="10" id="KW-1185">Reference proteome</keyword>
<dbReference type="HAMAP" id="MF_00336">
    <property type="entry name" value="BioD"/>
    <property type="match status" value="1"/>
</dbReference>
<evidence type="ECO:0000313" key="10">
    <source>
        <dbReference type="Proteomes" id="UP000192708"/>
    </source>
</evidence>
<evidence type="ECO:0000256" key="4">
    <source>
        <dbReference type="ARBA" id="ARBA00022741"/>
    </source>
</evidence>
<name>A0A1W2C001_9BURK</name>
<keyword evidence="5 8" id="KW-0093">Biotin biosynthesis</keyword>
<dbReference type="GO" id="GO:0005829">
    <property type="term" value="C:cytosol"/>
    <property type="evidence" value="ECO:0007669"/>
    <property type="project" value="TreeGrafter"/>
</dbReference>
<evidence type="ECO:0000256" key="3">
    <source>
        <dbReference type="ARBA" id="ARBA00022723"/>
    </source>
</evidence>
<dbReference type="FunFam" id="3.40.50.300:FF:000292">
    <property type="entry name" value="ATP-dependent dethiobiotin synthetase BioD"/>
    <property type="match status" value="1"/>
</dbReference>
<keyword evidence="7 8" id="KW-0460">Magnesium</keyword>
<dbReference type="PIRSF" id="PIRSF006755">
    <property type="entry name" value="DTB_synth"/>
    <property type="match status" value="1"/>
</dbReference>
<keyword evidence="6 8" id="KW-0067">ATP-binding</keyword>
<dbReference type="GO" id="GO:0009102">
    <property type="term" value="P:biotin biosynthetic process"/>
    <property type="evidence" value="ECO:0007669"/>
    <property type="project" value="UniProtKB-UniRule"/>
</dbReference>
<dbReference type="STRING" id="1938817.SAMN06296008_11713"/>
<feature type="binding site" evidence="8">
    <location>
        <position position="54"/>
    </location>
    <ligand>
        <name>Mg(2+)</name>
        <dbReference type="ChEBI" id="CHEBI:18420"/>
    </ligand>
</feature>
<dbReference type="PANTHER" id="PTHR43210:SF5">
    <property type="entry name" value="DETHIOBIOTIN SYNTHETASE"/>
    <property type="match status" value="1"/>
</dbReference>
<gene>
    <name evidence="8" type="primary">bioD</name>
    <name evidence="9" type="ORF">SAMN06296008_11713</name>
</gene>
<dbReference type="GO" id="GO:0042803">
    <property type="term" value="F:protein homodimerization activity"/>
    <property type="evidence" value="ECO:0007669"/>
    <property type="project" value="UniProtKB-ARBA"/>
</dbReference>
<accession>A0A1W2C001</accession>